<evidence type="ECO:0000313" key="4">
    <source>
        <dbReference type="EMBL" id="CAF3860333.1"/>
    </source>
</evidence>
<dbReference type="GO" id="GO:0008202">
    <property type="term" value="P:steroid metabolic process"/>
    <property type="evidence" value="ECO:0007669"/>
    <property type="project" value="TreeGrafter"/>
</dbReference>
<reference evidence="3" key="1">
    <citation type="submission" date="2021-02" db="EMBL/GenBank/DDBJ databases">
        <authorList>
            <person name="Nowell W R."/>
        </authorList>
    </citation>
    <scope>NUCLEOTIDE SEQUENCE</scope>
</reference>
<dbReference type="PANTHER" id="PTHR43313:SF1">
    <property type="entry name" value="3BETA-HYDROXYSTEROID DEHYDROGENASE DHS-16"/>
    <property type="match status" value="1"/>
</dbReference>
<dbReference type="EMBL" id="CAJNOL010001063">
    <property type="protein sequence ID" value="CAF1278689.1"/>
    <property type="molecule type" value="Genomic_DNA"/>
</dbReference>
<sequence>MKTPIVQKHTQVAREVGMELSTAVRERWGEEFMKYHFESLKTNILVRLAENPIKIVRAVQHAVTSKSPCIRYRPGWQSKFVYFRLSIVPACLTDFYYAKTRSLPVLPAGVTKQLKP</sequence>
<accession>A0A815C3V0</accession>
<organism evidence="3 5">
    <name type="scientific">Rotaria sordida</name>
    <dbReference type="NCBI Taxonomy" id="392033"/>
    <lineage>
        <taxon>Eukaryota</taxon>
        <taxon>Metazoa</taxon>
        <taxon>Spiralia</taxon>
        <taxon>Gnathifera</taxon>
        <taxon>Rotifera</taxon>
        <taxon>Eurotatoria</taxon>
        <taxon>Bdelloidea</taxon>
        <taxon>Philodinida</taxon>
        <taxon>Philodinidae</taxon>
        <taxon>Rotaria</taxon>
    </lineage>
</organism>
<evidence type="ECO:0000313" key="5">
    <source>
        <dbReference type="Proteomes" id="UP000663870"/>
    </source>
</evidence>
<proteinExistence type="predicted"/>
<evidence type="ECO:0000313" key="2">
    <source>
        <dbReference type="EMBL" id="CAF1015446.1"/>
    </source>
</evidence>
<dbReference type="EMBL" id="CAJOBE010003078">
    <property type="protein sequence ID" value="CAF3860333.1"/>
    <property type="molecule type" value="Genomic_DNA"/>
</dbReference>
<dbReference type="Proteomes" id="UP000663870">
    <property type="component" value="Unassembled WGS sequence"/>
</dbReference>
<name>A0A815C3V0_9BILA</name>
<evidence type="ECO:0000313" key="3">
    <source>
        <dbReference type="EMBL" id="CAF1278689.1"/>
    </source>
</evidence>
<dbReference type="EMBL" id="CAJNOH010000182">
    <property type="protein sequence ID" value="CAF0931835.1"/>
    <property type="molecule type" value="Genomic_DNA"/>
</dbReference>
<keyword evidence="5" id="KW-1185">Reference proteome</keyword>
<dbReference type="EMBL" id="CAJNOU010000499">
    <property type="protein sequence ID" value="CAF1015446.1"/>
    <property type="molecule type" value="Genomic_DNA"/>
</dbReference>
<gene>
    <name evidence="4" type="ORF">FNK824_LOCUS18436</name>
    <name evidence="3" type="ORF">JXQ802_LOCUS28381</name>
    <name evidence="1" type="ORF">PYM288_LOCUS11097</name>
    <name evidence="2" type="ORF">SEV965_LOCUS11520</name>
</gene>
<protein>
    <submittedName>
        <fullName evidence="3">Uncharacterized protein</fullName>
    </submittedName>
</protein>
<dbReference type="Proteomes" id="UP000663854">
    <property type="component" value="Unassembled WGS sequence"/>
</dbReference>
<dbReference type="Proteomes" id="UP000663874">
    <property type="component" value="Unassembled WGS sequence"/>
</dbReference>
<dbReference type="GO" id="GO:0016491">
    <property type="term" value="F:oxidoreductase activity"/>
    <property type="evidence" value="ECO:0007669"/>
    <property type="project" value="TreeGrafter"/>
</dbReference>
<evidence type="ECO:0000313" key="1">
    <source>
        <dbReference type="EMBL" id="CAF0931835.1"/>
    </source>
</evidence>
<dbReference type="Proteomes" id="UP000663889">
    <property type="component" value="Unassembled WGS sequence"/>
</dbReference>
<dbReference type="AlphaFoldDB" id="A0A815C3V0"/>
<comment type="caution">
    <text evidence="3">The sequence shown here is derived from an EMBL/GenBank/DDBJ whole genome shotgun (WGS) entry which is preliminary data.</text>
</comment>
<dbReference type="PANTHER" id="PTHR43313">
    <property type="entry name" value="SHORT-CHAIN DEHYDROGENASE/REDUCTASE FAMILY 9C"/>
    <property type="match status" value="1"/>
</dbReference>